<feature type="region of interest" description="Disordered" evidence="1">
    <location>
        <begin position="171"/>
        <end position="252"/>
    </location>
</feature>
<evidence type="ECO:0000313" key="2">
    <source>
        <dbReference type="EMBL" id="KAK4535445.1"/>
    </source>
</evidence>
<gene>
    <name evidence="2" type="ORF">CDCA_CDCA05G1470</name>
</gene>
<feature type="compositionally biased region" description="Low complexity" evidence="1">
    <location>
        <begin position="379"/>
        <end position="407"/>
    </location>
</feature>
<feature type="compositionally biased region" description="Low complexity" evidence="1">
    <location>
        <begin position="528"/>
        <end position="540"/>
    </location>
</feature>
<feature type="region of interest" description="Disordered" evidence="1">
    <location>
        <begin position="290"/>
        <end position="470"/>
    </location>
</feature>
<dbReference type="AlphaFoldDB" id="A0AAV9IT24"/>
<comment type="caution">
    <text evidence="2">The sequence shown here is derived from an EMBL/GenBank/DDBJ whole genome shotgun (WGS) entry which is preliminary data.</text>
</comment>
<proteinExistence type="predicted"/>
<reference evidence="2 3" key="1">
    <citation type="submission" date="2022-07" db="EMBL/GenBank/DDBJ databases">
        <title>Genome-wide signatures of adaptation to extreme environments.</title>
        <authorList>
            <person name="Cho C.H."/>
            <person name="Yoon H.S."/>
        </authorList>
    </citation>
    <scope>NUCLEOTIDE SEQUENCE [LARGE SCALE GENOMIC DNA]</scope>
    <source>
        <strain evidence="2 3">DBV 063 E5</strain>
    </source>
</reference>
<feature type="compositionally biased region" description="Low complexity" evidence="1">
    <location>
        <begin position="551"/>
        <end position="563"/>
    </location>
</feature>
<feature type="region of interest" description="Disordered" evidence="1">
    <location>
        <begin position="19"/>
        <end position="38"/>
    </location>
</feature>
<name>A0AAV9IT24_CYACA</name>
<protein>
    <submittedName>
        <fullName evidence="2">Uncharacterized protein</fullName>
    </submittedName>
</protein>
<feature type="region of interest" description="Disordered" evidence="1">
    <location>
        <begin position="510"/>
        <end position="563"/>
    </location>
</feature>
<feature type="compositionally biased region" description="Acidic residues" evidence="1">
    <location>
        <begin position="290"/>
        <end position="299"/>
    </location>
</feature>
<sequence length="563" mass="60252">MPCLVFVTLPGTRLWRAGSSGRSAWGGSTTHGRQRHPPAAALRAAALRLQAASEAGDGAGQGHQEGHASSWMDAVRETLPPEVRETLAQGGGRGRERPPPQWKPPPPGLEMPDTRSASWVEWRMAAYDAEVEMQEVQQRLRRGEQVRDAKKERQFWQSAAAELITNIPADGSTVASSGTADQVPDVGASSSAAALSAEPIGSTESPTPPTAFTDPTVAERAQPMRPSGSTEVTSTPFASSSSGRRFASEWDPDTSWLQYPDLVESASAEAQQQLEEVTPEMMRDFNWETMEQEVPELEDGSTAAPVAGSAPSYPAEAPPPPPPFTSATTSPASSSTDTGAGEAERMTEELQRRGFKPRDPKADTDFWRGTARDLMSQVPTEPTASEPETSPSPPFTSATTSPASSSTDTGAGEAERMTEELQRRGFKPRDPKADTDFWRGTARELTEHLSVEQSSSTSSSSSIAADAVSTTAKGAGDFADLADEGAAHVWAAWRQSQSEYQQALETEFAAAAAAADDDTGAGGRDAGDAATTTTESSAETDAWRTWHQHRQQWQWQQQRPGQP</sequence>
<feature type="compositionally biased region" description="Low complexity" evidence="1">
    <location>
        <begin position="188"/>
        <end position="197"/>
    </location>
</feature>
<feature type="compositionally biased region" description="Basic and acidic residues" evidence="1">
    <location>
        <begin position="413"/>
        <end position="450"/>
    </location>
</feature>
<feature type="compositionally biased region" description="Pro residues" evidence="1">
    <location>
        <begin position="99"/>
        <end position="109"/>
    </location>
</feature>
<evidence type="ECO:0000256" key="1">
    <source>
        <dbReference type="SAM" id="MobiDB-lite"/>
    </source>
</evidence>
<evidence type="ECO:0000313" key="3">
    <source>
        <dbReference type="Proteomes" id="UP001301350"/>
    </source>
</evidence>
<feature type="compositionally biased region" description="Low complexity" evidence="1">
    <location>
        <begin position="19"/>
        <end position="28"/>
    </location>
</feature>
<feature type="compositionally biased region" description="Polar residues" evidence="1">
    <location>
        <begin position="227"/>
        <end position="236"/>
    </location>
</feature>
<organism evidence="2 3">
    <name type="scientific">Cyanidium caldarium</name>
    <name type="common">Red alga</name>
    <dbReference type="NCBI Taxonomy" id="2771"/>
    <lineage>
        <taxon>Eukaryota</taxon>
        <taxon>Rhodophyta</taxon>
        <taxon>Bangiophyceae</taxon>
        <taxon>Cyanidiales</taxon>
        <taxon>Cyanidiaceae</taxon>
        <taxon>Cyanidium</taxon>
    </lineage>
</organism>
<feature type="region of interest" description="Disordered" evidence="1">
    <location>
        <begin position="87"/>
        <end position="113"/>
    </location>
</feature>
<feature type="compositionally biased region" description="Low complexity" evidence="1">
    <location>
        <begin position="325"/>
        <end position="341"/>
    </location>
</feature>
<keyword evidence="3" id="KW-1185">Reference proteome</keyword>
<accession>A0AAV9IT24</accession>
<feature type="compositionally biased region" description="Basic and acidic residues" evidence="1">
    <location>
        <begin position="342"/>
        <end position="366"/>
    </location>
</feature>
<dbReference type="Proteomes" id="UP001301350">
    <property type="component" value="Unassembled WGS sequence"/>
</dbReference>
<feature type="compositionally biased region" description="Low complexity" evidence="1">
    <location>
        <begin position="454"/>
        <end position="470"/>
    </location>
</feature>
<dbReference type="EMBL" id="JANCYW010000005">
    <property type="protein sequence ID" value="KAK4535445.1"/>
    <property type="molecule type" value="Genomic_DNA"/>
</dbReference>